<evidence type="ECO:0000313" key="2">
    <source>
        <dbReference type="Proteomes" id="UP000053611"/>
    </source>
</evidence>
<sequence length="234" mass="26150">MPDGAIVSKFNWVSLCDEVDKITNDTEFTEGDFEIVSSDNVRFKVPSYHLFAASAVFEGAQGLDSDTERSITLFDSTIETAEVVRLFLHLVVHGKIALEGYMPHVKELVLFLGKWDCERAKRHLLAKLENAVHRGAVQAHIAWLVGANADDPEICRIVLATYPDATWVAPKVQDGNLLWSTPGDSAWSPASWNRGFWEDAPKKYLFALARAYGKGDCSKLASEFERYIKVISEI</sequence>
<evidence type="ECO:0008006" key="3">
    <source>
        <dbReference type="Google" id="ProtNLM"/>
    </source>
</evidence>
<keyword evidence="2" id="KW-1185">Reference proteome</keyword>
<proteinExistence type="predicted"/>
<dbReference type="GeneID" id="28985230"/>
<gene>
    <name evidence="1" type="ORF">CC85DRAFT_289407</name>
</gene>
<dbReference type="STRING" id="879819.A0A0J1ATA6"/>
<dbReference type="OrthoDB" id="2574774at2759"/>
<reference evidence="1 2" key="1">
    <citation type="submission" date="2015-03" db="EMBL/GenBank/DDBJ databases">
        <title>Genomics and transcriptomics of the oil-accumulating basidiomycete yeast T. oleaginosus allow insights into substrate utilization and the diverse evolutionary trajectories of mating systems in fungi.</title>
        <authorList>
            <consortium name="DOE Joint Genome Institute"/>
            <person name="Kourist R."/>
            <person name="Kracht O."/>
            <person name="Bracharz F."/>
            <person name="Lipzen A."/>
            <person name="Nolan M."/>
            <person name="Ohm R."/>
            <person name="Grigoriev I."/>
            <person name="Sun S."/>
            <person name="Heitman J."/>
            <person name="Bruck T."/>
            <person name="Nowrousian M."/>
        </authorList>
    </citation>
    <scope>NUCLEOTIDE SEQUENCE [LARGE SCALE GENOMIC DNA]</scope>
    <source>
        <strain evidence="1 2">IBC0246</strain>
    </source>
</reference>
<dbReference type="EMBL" id="KQ087297">
    <property type="protein sequence ID" value="KLT38554.1"/>
    <property type="molecule type" value="Genomic_DNA"/>
</dbReference>
<accession>A0A0J1ATA6</accession>
<dbReference type="Proteomes" id="UP000053611">
    <property type="component" value="Unassembled WGS sequence"/>
</dbReference>
<dbReference type="RefSeq" id="XP_018275045.1">
    <property type="nucleotide sequence ID" value="XM_018424627.1"/>
</dbReference>
<name>A0A0J1ATA6_9TREE</name>
<organism evidence="1 2">
    <name type="scientific">Cutaneotrichosporon oleaginosum</name>
    <dbReference type="NCBI Taxonomy" id="879819"/>
    <lineage>
        <taxon>Eukaryota</taxon>
        <taxon>Fungi</taxon>
        <taxon>Dikarya</taxon>
        <taxon>Basidiomycota</taxon>
        <taxon>Agaricomycotina</taxon>
        <taxon>Tremellomycetes</taxon>
        <taxon>Trichosporonales</taxon>
        <taxon>Trichosporonaceae</taxon>
        <taxon>Cutaneotrichosporon</taxon>
    </lineage>
</organism>
<dbReference type="AlphaFoldDB" id="A0A0J1ATA6"/>
<protein>
    <recommendedName>
        <fullName evidence="3">BTB domain-containing protein</fullName>
    </recommendedName>
</protein>
<evidence type="ECO:0000313" key="1">
    <source>
        <dbReference type="EMBL" id="KLT38554.1"/>
    </source>
</evidence>